<evidence type="ECO:0000313" key="8">
    <source>
        <dbReference type="EMBL" id="KAJ8307829.1"/>
    </source>
</evidence>
<dbReference type="Proteomes" id="UP001217089">
    <property type="component" value="Unassembled WGS sequence"/>
</dbReference>
<dbReference type="InterPro" id="IPR003173">
    <property type="entry name" value="PC4_C"/>
</dbReference>
<accession>A0ABQ9ES26</accession>
<keyword evidence="3" id="KW-0805">Transcription regulation</keyword>
<keyword evidence="6" id="KW-0539">Nucleus</keyword>
<evidence type="ECO:0000256" key="6">
    <source>
        <dbReference type="ARBA" id="ARBA00023242"/>
    </source>
</evidence>
<evidence type="ECO:0000256" key="5">
    <source>
        <dbReference type="ARBA" id="ARBA00023163"/>
    </source>
</evidence>
<dbReference type="Gene3D" id="2.30.31.10">
    <property type="entry name" value="Transcriptional Coactivator Pc4, Chain A"/>
    <property type="match status" value="2"/>
</dbReference>
<evidence type="ECO:0000256" key="2">
    <source>
        <dbReference type="ARBA" id="ARBA00009001"/>
    </source>
</evidence>
<keyword evidence="9" id="KW-1185">Reference proteome</keyword>
<feature type="domain" description="Transcriptional coactivator p15 (PC4) C-terminal" evidence="7">
    <location>
        <begin position="116"/>
        <end position="163"/>
    </location>
</feature>
<dbReference type="InterPro" id="IPR045125">
    <property type="entry name" value="Sub1/Tcp4-like"/>
</dbReference>
<keyword evidence="5" id="KW-0804">Transcription</keyword>
<proteinExistence type="inferred from homology"/>
<organism evidence="8 9">
    <name type="scientific">Tegillarca granosa</name>
    <name type="common">Malaysian cockle</name>
    <name type="synonym">Anadara granosa</name>
    <dbReference type="NCBI Taxonomy" id="220873"/>
    <lineage>
        <taxon>Eukaryota</taxon>
        <taxon>Metazoa</taxon>
        <taxon>Spiralia</taxon>
        <taxon>Lophotrochozoa</taxon>
        <taxon>Mollusca</taxon>
        <taxon>Bivalvia</taxon>
        <taxon>Autobranchia</taxon>
        <taxon>Pteriomorphia</taxon>
        <taxon>Arcoida</taxon>
        <taxon>Arcoidea</taxon>
        <taxon>Arcidae</taxon>
        <taxon>Tegillarca</taxon>
    </lineage>
</organism>
<dbReference type="InterPro" id="IPR009044">
    <property type="entry name" value="ssDNA-bd_transcriptional_reg"/>
</dbReference>
<dbReference type="PANTHER" id="PTHR13215">
    <property type="entry name" value="RNA POLYMERASE II TRANSCRIPTIONAL COACTIVATOR"/>
    <property type="match status" value="1"/>
</dbReference>
<evidence type="ECO:0000256" key="3">
    <source>
        <dbReference type="ARBA" id="ARBA00023015"/>
    </source>
</evidence>
<gene>
    <name evidence="8" type="ORF">KUTeg_014612</name>
</gene>
<name>A0ABQ9ES26_TEGGR</name>
<evidence type="ECO:0000259" key="7">
    <source>
        <dbReference type="Pfam" id="PF02229"/>
    </source>
</evidence>
<reference evidence="8 9" key="1">
    <citation type="submission" date="2022-12" db="EMBL/GenBank/DDBJ databases">
        <title>Chromosome-level genome of Tegillarca granosa.</title>
        <authorList>
            <person name="Kim J."/>
        </authorList>
    </citation>
    <scope>NUCLEOTIDE SEQUENCE [LARGE SCALE GENOMIC DNA]</scope>
    <source>
        <strain evidence="8">Teg-2019</strain>
        <tissue evidence="8">Adductor muscle</tissue>
    </source>
</reference>
<dbReference type="Pfam" id="PF02229">
    <property type="entry name" value="PC4"/>
    <property type="match status" value="2"/>
</dbReference>
<evidence type="ECO:0000256" key="1">
    <source>
        <dbReference type="ARBA" id="ARBA00004123"/>
    </source>
</evidence>
<protein>
    <recommendedName>
        <fullName evidence="7">Transcriptional coactivator p15 (PC4) C-terminal domain-containing protein</fullName>
    </recommendedName>
</protein>
<comment type="subcellular location">
    <subcellularLocation>
        <location evidence="1">Nucleus</location>
    </subcellularLocation>
</comment>
<sequence>MKTKVTKTVEGSLGRGRKTIKKEVKDKLRRKLLVDGKTDLPNTCDANTHTVETRFQQSITEQTEVNKTLPTKVLHVEDLSSVNQGTEEIIPEDKLIENCMSLPTQIQDNVDLCCIHLGDDRYVVAKQFNGKMMIHIRQYVRNKRGLYPSKVGIGLDLEKWLKLDLCCYRDVSECIESYKSNQNVDYRYHLGENVNVSIKTGFPVVHIRKWFLPEGQESVVPTRKGIALTFAQWYQLRCAIDFVAQLLKEQLATVTFCELRDDHLNQMGFFQCRRCNPNHYMDY</sequence>
<evidence type="ECO:0000256" key="4">
    <source>
        <dbReference type="ARBA" id="ARBA00023125"/>
    </source>
</evidence>
<feature type="domain" description="Transcriptional coactivator p15 (PC4) C-terminal" evidence="7">
    <location>
        <begin position="193"/>
        <end position="237"/>
    </location>
</feature>
<comment type="similarity">
    <text evidence="2">Belongs to the transcriptional coactivator PC4 family.</text>
</comment>
<comment type="caution">
    <text evidence="8">The sequence shown here is derived from an EMBL/GenBank/DDBJ whole genome shotgun (WGS) entry which is preliminary data.</text>
</comment>
<keyword evidence="4" id="KW-0238">DNA-binding</keyword>
<evidence type="ECO:0000313" key="9">
    <source>
        <dbReference type="Proteomes" id="UP001217089"/>
    </source>
</evidence>
<dbReference type="EMBL" id="JARBDR010000708">
    <property type="protein sequence ID" value="KAJ8307829.1"/>
    <property type="molecule type" value="Genomic_DNA"/>
</dbReference>
<dbReference type="SUPFAM" id="SSF54447">
    <property type="entry name" value="ssDNA-binding transcriptional regulator domain"/>
    <property type="match status" value="2"/>
</dbReference>